<dbReference type="WBParaSite" id="PTRK_0000739350.1">
    <property type="protein sequence ID" value="PTRK_0000739350.1"/>
    <property type="gene ID" value="PTRK_0000739350"/>
</dbReference>
<feature type="compositionally biased region" description="Basic and acidic residues" evidence="5">
    <location>
        <begin position="1748"/>
        <end position="1758"/>
    </location>
</feature>
<name>A0A0N4ZHJ6_PARTI</name>
<feature type="compositionally biased region" description="Polar residues" evidence="5">
    <location>
        <begin position="1407"/>
        <end position="1416"/>
    </location>
</feature>
<keyword evidence="7" id="KW-1185">Reference proteome</keyword>
<dbReference type="PANTHER" id="PTHR19964:SF92">
    <property type="entry name" value="PATJ HOMOLOG"/>
    <property type="match status" value="1"/>
</dbReference>
<keyword evidence="4" id="KW-0472">Membrane</keyword>
<feature type="domain" description="PDZ" evidence="6">
    <location>
        <begin position="12"/>
        <end position="93"/>
    </location>
</feature>
<sequence length="1773" mass="197121">MVLIGDWTQLQIIHLKCDSDGSFGFGIVGGTSTGVVIKTIVPGSVADKDKRLCPGDHILKISNINVHGMSSQQVATLLRQQNEVVQLVVGRSISSTLVAENLSNEKNIEQSPDIWTMPTKSVILGTSLENEINNRLALVNKFNNKKIDNHLLPNMNNAQLSSSSDSSLVTRLLNDGNISQKSNIGSHDMTVIAEEEQSDINKGSHNQSPSLLLKNDNICSLTEMTTSKNIITDPDNLSPAQGTNIWENKKDIPHSSSADLSFNEEYKSNGKKDNKTSTMDNTETFSSQKLKLSADDKKALAGKNIASHISKLLGDSDVKANTISKKLPSKAMKYFHRDQWVKGQYEEVEVEIERNPILGLGITVAGYVHREEEINGVFVKSLVKDSSAATSKKIKIHDLISSVNGIDCQNLSHAESVKLLVNSGPTVKLKLIRFSQESPQAKCLKMLQEQENNAKMADIQANLIKAKNYWQSKLGTDFEILTVTLIPDKYDDGGLGISLEGTVDVVDGNQLCPHHYIESLRKDGPAAKSGCLKTGDELLQLNDKVLYGESHVTVRREISKARNEFKASYLVVARKATFSSDYEKSLSGCLPEAYNLLANINDDQLVKAKSETQLSILCDSEIRPNLIRSQSLQYTSGLAIWNCVPLVVTINKDSKGLGFSICDYHDPTHPNESVIIIRSLVPGGIAQADGRIVPGDRLMFVNSEDLSNCSLDKAVDILKSTPHGPVRLGIAKPVPVEHSNRVAHLPLISRSERLLAKSNSPRVGRRSYKKRLFFDKNASSNAFSCEDVYTTDSHGKIFNTTQYFPFSDYYDRLFYAHYRLHSDDNRHSITSSPCSSRSISPCFSPSTRGSLYENECYLPPSLERTIKILKGPTPLGIIFDVEVDKSINGCVIKHIHPRMAIARDGRIQIGDHIIRINSEKFRNVTCSQAKIMLKRLNYVGNQVTITYITSADAKLWKEKYGQEADNQIPMINRLSPKVFPKFYQSPFMNNNKEINNFCATETNSITSIASDSQMDINKTECQDLPSAMSNGSLRDIKTTKSILTNTLSNSKDCLSLQLDEKTEEKKKEENTSVLESNGNLSHGNNFFSKEKYDIITKFASDFVDNIINELFEKETTFTPIKDENIISPMSPKSNDFDLEYEISVLTKTYDKASYAIKELKRDYSLSYAKSSASFNSSKDITSPTEGVKSLSYIQNIESPISETSIALTGGISSNPIYLNDENVTKKEEENDMNTLTIKSDKQDKTSSFDIMTCNNQNIDKIEKNLNKDKSFSSSLDKEHFLVTETPSEKKSYVLKSDEEIYKDVGETAEKFVGTSQDTDNIYTAAVQKSVSDEEKGVSIITNTNNLFNFTANTSLVPLISNTDGSKENSIQFISMKDEIMGRENLYSKSNLLENKDSNIDGDKKNVKQTMSSSSTIESEDKELSEEMIDGAKFSTNQLMRSRFWGQPRNVILNRESNKSFGISIVGGRIEVSQRGNSPGSGNTVSGIFIKSVLPDSPAGKSNSLNMGDRVLSVNDIDLRDATHEYAVKVIKSAVNPVKFCVQSLQTFSPQNFKNRLNASLNKELILHNPPEGTSINDDVVFKQIGKQPISQPNLIKGTKLNDSEKDNVKNFKMREKDSAAFLEKLSTDLEEEDIFGYTNNKVIRKYTDLPGKPIIIRIKNIPSGGLDLSLTENNGNNSKKSIFVMGITSPSPLLLENGDELLEINGHVLLQMNRKQAKEKIQQCMKDAELSLIILRCKKLDNNDKNVEDKSFAIDDKQGKRKISSKKSTGEYK</sequence>
<feature type="domain" description="PDZ" evidence="6">
    <location>
        <begin position="349"/>
        <end position="435"/>
    </location>
</feature>
<evidence type="ECO:0000256" key="4">
    <source>
        <dbReference type="ARBA" id="ARBA00023136"/>
    </source>
</evidence>
<dbReference type="InterPro" id="IPR051342">
    <property type="entry name" value="PDZ_scaffold"/>
</dbReference>
<feature type="region of interest" description="Disordered" evidence="5">
    <location>
        <begin position="1394"/>
        <end position="1423"/>
    </location>
</feature>
<organism evidence="7 8">
    <name type="scientific">Parastrongyloides trichosuri</name>
    <name type="common">Possum-specific nematode worm</name>
    <dbReference type="NCBI Taxonomy" id="131310"/>
    <lineage>
        <taxon>Eukaryota</taxon>
        <taxon>Metazoa</taxon>
        <taxon>Ecdysozoa</taxon>
        <taxon>Nematoda</taxon>
        <taxon>Chromadorea</taxon>
        <taxon>Rhabditida</taxon>
        <taxon>Tylenchina</taxon>
        <taxon>Panagrolaimomorpha</taxon>
        <taxon>Strongyloidoidea</taxon>
        <taxon>Strongyloididae</taxon>
        <taxon>Parastrongyloides</taxon>
    </lineage>
</organism>
<dbReference type="GO" id="GO:0016020">
    <property type="term" value="C:membrane"/>
    <property type="evidence" value="ECO:0007669"/>
    <property type="project" value="UniProtKB-SubCell"/>
</dbReference>
<feature type="domain" description="PDZ" evidence="6">
    <location>
        <begin position="1449"/>
        <end position="1545"/>
    </location>
</feature>
<dbReference type="CDD" id="cd06669">
    <property type="entry name" value="PDZ5_MUPP1-like"/>
    <property type="match status" value="1"/>
</dbReference>
<accession>A0A0N4ZHJ6</accession>
<keyword evidence="2" id="KW-0597">Phosphoprotein</keyword>
<evidence type="ECO:0000313" key="8">
    <source>
        <dbReference type="WBParaSite" id="PTRK_0000739350.1"/>
    </source>
</evidence>
<comment type="subcellular location">
    <subcellularLocation>
        <location evidence="1">Membrane</location>
    </subcellularLocation>
</comment>
<evidence type="ECO:0000256" key="2">
    <source>
        <dbReference type="ARBA" id="ARBA00022553"/>
    </source>
</evidence>
<feature type="region of interest" description="Disordered" evidence="5">
    <location>
        <begin position="1748"/>
        <end position="1773"/>
    </location>
</feature>
<dbReference type="CDD" id="cd06667">
    <property type="entry name" value="PDZ2_MUPP1-like"/>
    <property type="match status" value="1"/>
</dbReference>
<dbReference type="Gene3D" id="2.30.42.10">
    <property type="match status" value="7"/>
</dbReference>
<dbReference type="PANTHER" id="PTHR19964">
    <property type="entry name" value="MULTIPLE PDZ DOMAIN PROTEIN"/>
    <property type="match status" value="1"/>
</dbReference>
<evidence type="ECO:0000256" key="5">
    <source>
        <dbReference type="SAM" id="MobiDB-lite"/>
    </source>
</evidence>
<dbReference type="FunFam" id="2.30.42.10:FF:000070">
    <property type="entry name" value="Multiple PDZ domain protein"/>
    <property type="match status" value="1"/>
</dbReference>
<dbReference type="Proteomes" id="UP000038045">
    <property type="component" value="Unplaced"/>
</dbReference>
<feature type="domain" description="PDZ" evidence="6">
    <location>
        <begin position="865"/>
        <end position="935"/>
    </location>
</feature>
<proteinExistence type="predicted"/>
<evidence type="ECO:0000256" key="3">
    <source>
        <dbReference type="ARBA" id="ARBA00022737"/>
    </source>
</evidence>
<feature type="domain" description="PDZ" evidence="6">
    <location>
        <begin position="482"/>
        <end position="576"/>
    </location>
</feature>
<evidence type="ECO:0000256" key="1">
    <source>
        <dbReference type="ARBA" id="ARBA00004370"/>
    </source>
</evidence>
<feature type="domain" description="PDZ" evidence="6">
    <location>
        <begin position="647"/>
        <end position="722"/>
    </location>
</feature>
<keyword evidence="3" id="KW-0677">Repeat</keyword>
<feature type="compositionally biased region" description="Basic and acidic residues" evidence="5">
    <location>
        <begin position="1394"/>
        <end position="1405"/>
    </location>
</feature>
<dbReference type="SMART" id="SM00228">
    <property type="entry name" value="PDZ"/>
    <property type="match status" value="7"/>
</dbReference>
<dbReference type="PROSITE" id="PS50106">
    <property type="entry name" value="PDZ"/>
    <property type="match status" value="7"/>
</dbReference>
<dbReference type="InterPro" id="IPR036034">
    <property type="entry name" value="PDZ_sf"/>
</dbReference>
<reference evidence="8" key="1">
    <citation type="submission" date="2017-02" db="UniProtKB">
        <authorList>
            <consortium name="WormBaseParasite"/>
        </authorList>
    </citation>
    <scope>IDENTIFICATION</scope>
</reference>
<dbReference type="Pfam" id="PF00595">
    <property type="entry name" value="PDZ"/>
    <property type="match status" value="6"/>
</dbReference>
<dbReference type="SUPFAM" id="SSF50156">
    <property type="entry name" value="PDZ domain-like"/>
    <property type="match status" value="7"/>
</dbReference>
<protein>
    <submittedName>
        <fullName evidence="8">Inactivation-no-after-D protein</fullName>
    </submittedName>
</protein>
<evidence type="ECO:0000313" key="7">
    <source>
        <dbReference type="Proteomes" id="UP000038045"/>
    </source>
</evidence>
<evidence type="ECO:0000259" key="6">
    <source>
        <dbReference type="PROSITE" id="PS50106"/>
    </source>
</evidence>
<dbReference type="STRING" id="131310.A0A0N4ZHJ6"/>
<dbReference type="CDD" id="cd06671">
    <property type="entry name" value="PDZ7_MUPP1-PD6_PATJ-like"/>
    <property type="match status" value="1"/>
</dbReference>
<feature type="domain" description="PDZ" evidence="6">
    <location>
        <begin position="1655"/>
        <end position="1736"/>
    </location>
</feature>
<dbReference type="InterPro" id="IPR001478">
    <property type="entry name" value="PDZ"/>
</dbReference>